<keyword evidence="11" id="KW-1185">Reference proteome</keyword>
<evidence type="ECO:0000256" key="4">
    <source>
        <dbReference type="ARBA" id="ARBA00022692"/>
    </source>
</evidence>
<keyword evidence="3" id="KW-1003">Cell membrane</keyword>
<keyword evidence="5 7" id="KW-1133">Transmembrane helix</keyword>
<keyword evidence="4 7" id="KW-0812">Transmembrane</keyword>
<name>A0A7Y9LCX2_9ACTN</name>
<evidence type="ECO:0000313" key="10">
    <source>
        <dbReference type="EMBL" id="NYE71371.1"/>
    </source>
</evidence>
<gene>
    <name evidence="10" type="ORF">BKA15_002700</name>
</gene>
<dbReference type="PANTHER" id="PTHR43005">
    <property type="entry name" value="BLR7065 PROTEIN"/>
    <property type="match status" value="1"/>
</dbReference>
<feature type="transmembrane region" description="Helical" evidence="7">
    <location>
        <begin position="37"/>
        <end position="60"/>
    </location>
</feature>
<comment type="similarity">
    <text evidence="7">Belongs to the binding-protein-dependent transport system permease family.</text>
</comment>
<evidence type="ECO:0000256" key="3">
    <source>
        <dbReference type="ARBA" id="ARBA00022475"/>
    </source>
</evidence>
<dbReference type="CDD" id="cd06261">
    <property type="entry name" value="TM_PBP2"/>
    <property type="match status" value="1"/>
</dbReference>
<evidence type="ECO:0000259" key="9">
    <source>
        <dbReference type="PROSITE" id="PS50928"/>
    </source>
</evidence>
<dbReference type="InterPro" id="IPR000515">
    <property type="entry name" value="MetI-like"/>
</dbReference>
<dbReference type="PANTHER" id="PTHR43005:SF1">
    <property type="entry name" value="SPERMIDINE_PUTRESCINE TRANSPORT SYSTEM PERMEASE PROTEIN"/>
    <property type="match status" value="1"/>
</dbReference>
<evidence type="ECO:0000256" key="2">
    <source>
        <dbReference type="ARBA" id="ARBA00022448"/>
    </source>
</evidence>
<dbReference type="EMBL" id="JACCBU010000001">
    <property type="protein sequence ID" value="NYE71371.1"/>
    <property type="molecule type" value="Genomic_DNA"/>
</dbReference>
<feature type="transmembrane region" description="Helical" evidence="7">
    <location>
        <begin position="97"/>
        <end position="120"/>
    </location>
</feature>
<evidence type="ECO:0000256" key="8">
    <source>
        <dbReference type="SAM" id="MobiDB-lite"/>
    </source>
</evidence>
<keyword evidence="2 7" id="KW-0813">Transport</keyword>
<reference evidence="10 11" key="1">
    <citation type="submission" date="2020-07" db="EMBL/GenBank/DDBJ databases">
        <title>Sequencing the genomes of 1000 actinobacteria strains.</title>
        <authorList>
            <person name="Klenk H.-P."/>
        </authorList>
    </citation>
    <scope>NUCLEOTIDE SEQUENCE [LARGE SCALE GENOMIC DNA]</scope>
    <source>
        <strain evidence="10 11">DSM 22083</strain>
    </source>
</reference>
<dbReference type="InterPro" id="IPR035906">
    <property type="entry name" value="MetI-like_sf"/>
</dbReference>
<feature type="domain" description="ABC transmembrane type-1" evidence="9">
    <location>
        <begin position="95"/>
        <end position="309"/>
    </location>
</feature>
<evidence type="ECO:0000313" key="11">
    <source>
        <dbReference type="Proteomes" id="UP000569914"/>
    </source>
</evidence>
<feature type="compositionally biased region" description="Basic and acidic residues" evidence="8">
    <location>
        <begin position="9"/>
        <end position="26"/>
    </location>
</feature>
<comment type="subcellular location">
    <subcellularLocation>
        <location evidence="1 7">Cell membrane</location>
        <topology evidence="1 7">Multi-pass membrane protein</topology>
    </subcellularLocation>
</comment>
<feature type="region of interest" description="Disordered" evidence="8">
    <location>
        <begin position="1"/>
        <end position="26"/>
    </location>
</feature>
<evidence type="ECO:0000256" key="6">
    <source>
        <dbReference type="ARBA" id="ARBA00023136"/>
    </source>
</evidence>
<organism evidence="10 11">
    <name type="scientific">Microlunatus parietis</name>
    <dbReference type="NCBI Taxonomy" id="682979"/>
    <lineage>
        <taxon>Bacteria</taxon>
        <taxon>Bacillati</taxon>
        <taxon>Actinomycetota</taxon>
        <taxon>Actinomycetes</taxon>
        <taxon>Propionibacteriales</taxon>
        <taxon>Propionibacteriaceae</taxon>
        <taxon>Microlunatus</taxon>
    </lineage>
</organism>
<dbReference type="PROSITE" id="PS50928">
    <property type="entry name" value="ABC_TM1"/>
    <property type="match status" value="1"/>
</dbReference>
<dbReference type="Gene3D" id="1.10.3720.10">
    <property type="entry name" value="MetI-like"/>
    <property type="match status" value="1"/>
</dbReference>
<feature type="transmembrane region" description="Helical" evidence="7">
    <location>
        <begin position="293"/>
        <end position="313"/>
    </location>
</feature>
<evidence type="ECO:0000256" key="7">
    <source>
        <dbReference type="RuleBase" id="RU363032"/>
    </source>
</evidence>
<dbReference type="RefSeq" id="WP_179751467.1">
    <property type="nucleotide sequence ID" value="NZ_JACCBU010000001.1"/>
</dbReference>
<comment type="caution">
    <text evidence="10">The sequence shown here is derived from an EMBL/GenBank/DDBJ whole genome shotgun (WGS) entry which is preliminary data.</text>
</comment>
<evidence type="ECO:0000256" key="1">
    <source>
        <dbReference type="ARBA" id="ARBA00004651"/>
    </source>
</evidence>
<evidence type="ECO:0000256" key="5">
    <source>
        <dbReference type="ARBA" id="ARBA00022989"/>
    </source>
</evidence>
<proteinExistence type="inferred from homology"/>
<dbReference type="GO" id="GO:0005886">
    <property type="term" value="C:plasma membrane"/>
    <property type="evidence" value="ECO:0007669"/>
    <property type="project" value="UniProtKB-SubCell"/>
</dbReference>
<protein>
    <submittedName>
        <fullName evidence="10">Multiple sugar transport system permease protein</fullName>
    </submittedName>
</protein>
<sequence>MTAPTTQRDQTRREVAPPGRAIDDQPRAGLSETARAWLLNAPALAVIALIIGFPIGYSFWLSLQRNNLKQPAKRGFIGADNYLSLITDQTFLNSLGITSLFTVVVVVITTVLSLILALVLNETFLGRGVLRSLILLPWAIPGVVGGLMWRWIFDAKVGALNGLLVGLGVIDEYQPFLATSTSAFLVIVAAEVWGMLPFASMILLAGLTAIPSEMYDAARVDRAGALQRFWQVTLPWLLHPLLMVLILQTMGVFRAFDIVYLLTGGGPGESTNVISLQAIRTSLSYTDVGLGSAYAYVIMGITLIISIAYVIALHKRGSFEV</sequence>
<accession>A0A7Y9LCX2</accession>
<keyword evidence="10" id="KW-0762">Sugar transport</keyword>
<feature type="transmembrane region" description="Helical" evidence="7">
    <location>
        <begin position="132"/>
        <end position="152"/>
    </location>
</feature>
<feature type="transmembrane region" description="Helical" evidence="7">
    <location>
        <begin position="229"/>
        <end position="253"/>
    </location>
</feature>
<keyword evidence="6 7" id="KW-0472">Membrane</keyword>
<dbReference type="GO" id="GO:0055085">
    <property type="term" value="P:transmembrane transport"/>
    <property type="evidence" value="ECO:0007669"/>
    <property type="project" value="InterPro"/>
</dbReference>
<feature type="transmembrane region" description="Helical" evidence="7">
    <location>
        <begin position="183"/>
        <end position="208"/>
    </location>
</feature>
<dbReference type="SUPFAM" id="SSF161098">
    <property type="entry name" value="MetI-like"/>
    <property type="match status" value="1"/>
</dbReference>
<dbReference type="AlphaFoldDB" id="A0A7Y9LCX2"/>
<dbReference type="Proteomes" id="UP000569914">
    <property type="component" value="Unassembled WGS sequence"/>
</dbReference>
<dbReference type="Pfam" id="PF00528">
    <property type="entry name" value="BPD_transp_1"/>
    <property type="match status" value="1"/>
</dbReference>